<protein>
    <recommendedName>
        <fullName evidence="6">Superoxide dismutase 1 copper chaperone</fullName>
    </recommendedName>
    <alternativeName>
        <fullName evidence="13">CENP-C homolog</fullName>
    </alternativeName>
</protein>
<evidence type="ECO:0000256" key="11">
    <source>
        <dbReference type="ARBA" id="ARBA00023242"/>
    </source>
</evidence>
<dbReference type="GO" id="GO:0046872">
    <property type="term" value="F:metal ion binding"/>
    <property type="evidence" value="ECO:0007669"/>
    <property type="project" value="UniProtKB-KW"/>
</dbReference>
<comment type="cofactor">
    <cofactor evidence="1">
        <name>Cu(2+)</name>
        <dbReference type="ChEBI" id="CHEBI:29036"/>
    </cofactor>
</comment>
<proteinExistence type="inferred from homology"/>
<dbReference type="SUPFAM" id="SSF51182">
    <property type="entry name" value="RmlC-like cupins"/>
    <property type="match status" value="1"/>
</dbReference>
<dbReference type="InterPro" id="IPR036163">
    <property type="entry name" value="HMA_dom_sf"/>
</dbReference>
<evidence type="ECO:0000256" key="12">
    <source>
        <dbReference type="ARBA" id="ARBA00057947"/>
    </source>
</evidence>
<dbReference type="InterPro" id="IPR014710">
    <property type="entry name" value="RmlC-like_jellyroll"/>
</dbReference>
<evidence type="ECO:0000256" key="10">
    <source>
        <dbReference type="ARBA" id="ARBA00023157"/>
    </source>
</evidence>
<dbReference type="InterPro" id="IPR011051">
    <property type="entry name" value="RmlC_Cupin_sf"/>
</dbReference>
<evidence type="ECO:0000256" key="4">
    <source>
        <dbReference type="ARBA" id="ARBA00010291"/>
    </source>
</evidence>
<dbReference type="GO" id="GO:0019237">
    <property type="term" value="F:centromeric DNA binding"/>
    <property type="evidence" value="ECO:0007669"/>
    <property type="project" value="InterPro"/>
</dbReference>
<accession>A0A9N8VRT7</accession>
<dbReference type="InterPro" id="IPR001424">
    <property type="entry name" value="SOD_Cu_Zn_dom"/>
</dbReference>
<dbReference type="PANTHER" id="PTHR16684:SF11">
    <property type="entry name" value="CENTROMERE PROTEIN C"/>
    <property type="match status" value="1"/>
</dbReference>
<evidence type="ECO:0000259" key="15">
    <source>
        <dbReference type="PROSITE" id="PS50846"/>
    </source>
</evidence>
<evidence type="ECO:0000256" key="8">
    <source>
        <dbReference type="ARBA" id="ARBA00022723"/>
    </source>
</evidence>
<dbReference type="Gene3D" id="2.60.120.10">
    <property type="entry name" value="Jelly Rolls"/>
    <property type="match status" value="1"/>
</dbReference>
<dbReference type="Proteomes" id="UP000789831">
    <property type="component" value="Unassembled WGS sequence"/>
</dbReference>
<dbReference type="Gene3D" id="3.30.70.100">
    <property type="match status" value="1"/>
</dbReference>
<keyword evidence="17" id="KW-1185">Reference proteome</keyword>
<evidence type="ECO:0000256" key="9">
    <source>
        <dbReference type="ARBA" id="ARBA00023125"/>
    </source>
</evidence>
<dbReference type="AlphaFoldDB" id="A0A9N8VRT7"/>
<dbReference type="FunFam" id="3.30.70.100:FF:000038">
    <property type="entry name" value="Superoxide dismutase 1 copper chaperone"/>
    <property type="match status" value="1"/>
</dbReference>
<dbReference type="InterPro" id="IPR006121">
    <property type="entry name" value="HMA_dom"/>
</dbReference>
<dbReference type="CDD" id="cd00371">
    <property type="entry name" value="HMA"/>
    <property type="match status" value="1"/>
</dbReference>
<dbReference type="CDD" id="cd06993">
    <property type="entry name" value="cupin_CENP-C_C"/>
    <property type="match status" value="1"/>
</dbReference>
<feature type="domain" description="HMA" evidence="15">
    <location>
        <begin position="6"/>
        <end position="69"/>
    </location>
</feature>
<comment type="similarity">
    <text evidence="5">Belongs to the CCS1 family.</text>
</comment>
<name>A0A9N8VRT7_9GLOM</name>
<evidence type="ECO:0000256" key="6">
    <source>
        <dbReference type="ARBA" id="ARBA00016103"/>
    </source>
</evidence>
<dbReference type="GO" id="GO:0051382">
    <property type="term" value="P:kinetochore assembly"/>
    <property type="evidence" value="ECO:0007669"/>
    <property type="project" value="InterPro"/>
</dbReference>
<dbReference type="InterPro" id="IPR025974">
    <property type="entry name" value="Mif2/CENP-C_cupin"/>
</dbReference>
<dbReference type="FunFam" id="2.60.120.10:FF:000033">
    <property type="entry name" value="Centromere protein C 1"/>
    <property type="match status" value="1"/>
</dbReference>
<comment type="subcellular location">
    <subcellularLocation>
        <location evidence="3">Cytoplasm</location>
    </subcellularLocation>
    <subcellularLocation>
        <location evidence="2">Nucleus</location>
    </subcellularLocation>
</comment>
<dbReference type="PRINTS" id="PR00068">
    <property type="entry name" value="CUZNDISMTASE"/>
</dbReference>
<evidence type="ECO:0000256" key="5">
    <source>
        <dbReference type="ARBA" id="ARBA00010636"/>
    </source>
</evidence>
<feature type="region of interest" description="Disordered" evidence="14">
    <location>
        <begin position="320"/>
        <end position="341"/>
    </location>
</feature>
<dbReference type="PROSITE" id="PS50846">
    <property type="entry name" value="HMA_2"/>
    <property type="match status" value="1"/>
</dbReference>
<keyword evidence="10" id="KW-1015">Disulfide bond</keyword>
<dbReference type="Pfam" id="PF00403">
    <property type="entry name" value="HMA"/>
    <property type="match status" value="1"/>
</dbReference>
<dbReference type="GO" id="GO:0006801">
    <property type="term" value="P:superoxide metabolic process"/>
    <property type="evidence" value="ECO:0007669"/>
    <property type="project" value="InterPro"/>
</dbReference>
<keyword evidence="9" id="KW-0238">DNA-binding</keyword>
<dbReference type="SUPFAM" id="SSF49329">
    <property type="entry name" value="Cu,Zn superoxide dismutase-like"/>
    <property type="match status" value="1"/>
</dbReference>
<dbReference type="Pfam" id="PF11699">
    <property type="entry name" value="CENP-C_C"/>
    <property type="match status" value="1"/>
</dbReference>
<keyword evidence="11" id="KW-0539">Nucleus</keyword>
<evidence type="ECO:0000256" key="3">
    <source>
        <dbReference type="ARBA" id="ARBA00004496"/>
    </source>
</evidence>
<keyword evidence="7" id="KW-0963">Cytoplasm</keyword>
<evidence type="ECO:0000256" key="2">
    <source>
        <dbReference type="ARBA" id="ARBA00004123"/>
    </source>
</evidence>
<reference evidence="16" key="1">
    <citation type="submission" date="2021-06" db="EMBL/GenBank/DDBJ databases">
        <authorList>
            <person name="Kallberg Y."/>
            <person name="Tangrot J."/>
            <person name="Rosling A."/>
        </authorList>
    </citation>
    <scope>NUCLEOTIDE SEQUENCE</scope>
    <source>
        <strain evidence="16">MT106</strain>
    </source>
</reference>
<evidence type="ECO:0000313" key="17">
    <source>
        <dbReference type="Proteomes" id="UP000789831"/>
    </source>
</evidence>
<gene>
    <name evidence="16" type="ORF">AGERDE_LOCUS2135</name>
</gene>
<dbReference type="CDD" id="cd00305">
    <property type="entry name" value="Cu-Zn_Superoxide_Dismutase"/>
    <property type="match status" value="1"/>
</dbReference>
<dbReference type="EMBL" id="CAJVPL010000168">
    <property type="protein sequence ID" value="CAG8458713.1"/>
    <property type="molecule type" value="Genomic_DNA"/>
</dbReference>
<feature type="region of interest" description="Disordered" evidence="14">
    <location>
        <begin position="254"/>
        <end position="275"/>
    </location>
</feature>
<feature type="compositionally biased region" description="Basic and acidic residues" evidence="14">
    <location>
        <begin position="328"/>
        <end position="341"/>
    </location>
</feature>
<comment type="caution">
    <text evidence="16">The sequence shown here is derived from an EMBL/GenBank/DDBJ whole genome shotgun (WGS) entry which is preliminary data.</text>
</comment>
<dbReference type="PANTHER" id="PTHR16684">
    <property type="entry name" value="CENTROMERE PROTEIN C"/>
    <property type="match status" value="1"/>
</dbReference>
<feature type="compositionally biased region" description="Basic and acidic residues" evidence="14">
    <location>
        <begin position="257"/>
        <end position="273"/>
    </location>
</feature>
<dbReference type="Gene3D" id="2.60.40.200">
    <property type="entry name" value="Superoxide dismutase, copper/zinc binding domain"/>
    <property type="match status" value="1"/>
</dbReference>
<organism evidence="16 17">
    <name type="scientific">Ambispora gerdemannii</name>
    <dbReference type="NCBI Taxonomy" id="144530"/>
    <lineage>
        <taxon>Eukaryota</taxon>
        <taxon>Fungi</taxon>
        <taxon>Fungi incertae sedis</taxon>
        <taxon>Mucoromycota</taxon>
        <taxon>Glomeromycotina</taxon>
        <taxon>Glomeromycetes</taxon>
        <taxon>Archaeosporales</taxon>
        <taxon>Ambisporaceae</taxon>
        <taxon>Ambispora</taxon>
    </lineage>
</organism>
<comment type="similarity">
    <text evidence="4">Belongs to the CENP-C/MIF2 family.</text>
</comment>
<evidence type="ECO:0000256" key="14">
    <source>
        <dbReference type="SAM" id="MobiDB-lite"/>
    </source>
</evidence>
<evidence type="ECO:0000256" key="13">
    <source>
        <dbReference type="ARBA" id="ARBA00075033"/>
    </source>
</evidence>
<keyword evidence="8" id="KW-0479">Metal-binding</keyword>
<dbReference type="GO" id="GO:0000776">
    <property type="term" value="C:kinetochore"/>
    <property type="evidence" value="ECO:0007669"/>
    <property type="project" value="InterPro"/>
</dbReference>
<sequence>MESKTTFKTEYAVQMTCKDCVEAVKNVLSEVPGVDHFDINLEEQRVVVEGTAPPSKVSKLLKNSGRKVIVRGQGTTKGAHSGAAVCIFEPYTFDINLIQQPQKQYDPKGLARFVQIDSEICLIDITVEDFPPGNHGVHIHELGNISQGAQSTGEHYNPGNKEHGDVTTGHAGDLGNIEVDERGHGDLVIESSQLKVWDLIGRSMVISLNEDDLGKGGNPQSKIDGNSGPGLIAGIIARSADEIVVSDKPFDLGINRSKPEKNNKPEMKNEQGLRRSTRRKIRPLKFWKNEKVVYGRAEGSKVPVPVIKEIITISDDEEVIRPPPRKHSTTEKRATTEKKKSQILDWETGKAVTRHIIFMPSMLKPKSVVTYKYKFQKTFSEGQFLSSGVLVLPKGAEKPSKNSKDSSMIFYVIKGKISVTAHKTTFRVPAGGQFLIPRGNQYRIVNNSKDEAKLFFSQAREFIEIKSKEMEEDGKKKSHVDMGYERIN</sequence>
<dbReference type="GO" id="GO:0051455">
    <property type="term" value="P:spindle attachment to meiosis I kinetochore"/>
    <property type="evidence" value="ECO:0007669"/>
    <property type="project" value="TreeGrafter"/>
</dbReference>
<evidence type="ECO:0000256" key="7">
    <source>
        <dbReference type="ARBA" id="ARBA00022490"/>
    </source>
</evidence>
<dbReference type="InterPro" id="IPR028386">
    <property type="entry name" value="CENP-C/Mif2/cnp3"/>
</dbReference>
<dbReference type="InterPro" id="IPR036423">
    <property type="entry name" value="SOD-like_Cu/Zn_dom_sf"/>
</dbReference>
<dbReference type="GO" id="GO:0005737">
    <property type="term" value="C:cytoplasm"/>
    <property type="evidence" value="ECO:0007669"/>
    <property type="project" value="UniProtKB-SubCell"/>
</dbReference>
<dbReference type="OrthoDB" id="666972at2759"/>
<dbReference type="SUPFAM" id="SSF55008">
    <property type="entry name" value="HMA, heavy metal-associated domain"/>
    <property type="match status" value="1"/>
</dbReference>
<dbReference type="Pfam" id="PF00080">
    <property type="entry name" value="Sod_Cu"/>
    <property type="match status" value="1"/>
</dbReference>
<dbReference type="GO" id="GO:0051315">
    <property type="term" value="P:attachment of mitotic spindle microtubules to kinetochore"/>
    <property type="evidence" value="ECO:0007669"/>
    <property type="project" value="TreeGrafter"/>
</dbReference>
<evidence type="ECO:0000256" key="1">
    <source>
        <dbReference type="ARBA" id="ARBA00001973"/>
    </source>
</evidence>
<dbReference type="GO" id="GO:0005634">
    <property type="term" value="C:nucleus"/>
    <property type="evidence" value="ECO:0007669"/>
    <property type="project" value="UniProtKB-SubCell"/>
</dbReference>
<evidence type="ECO:0000313" key="16">
    <source>
        <dbReference type="EMBL" id="CAG8458713.1"/>
    </source>
</evidence>
<comment type="function">
    <text evidence="12">Component of the kinetochore, a multiprotein complex that assembles on centromeric DNA and attaches chromosomes to spindle microtubules, mediating chromosome segregation and sister chromatid segregation during meiosis and mitosis. Component of the inner kinetochore constitutive centromere-associated network (CCAN), which serves as a structural platform for outer kinetochore assembly.</text>
</comment>